<keyword evidence="3" id="KW-0732">Signal</keyword>
<feature type="domain" description="WSC" evidence="8">
    <location>
        <begin position="27"/>
        <end position="122"/>
    </location>
</feature>
<evidence type="ECO:0000256" key="3">
    <source>
        <dbReference type="ARBA" id="ARBA00022729"/>
    </source>
</evidence>
<evidence type="ECO:0000256" key="6">
    <source>
        <dbReference type="ARBA" id="ARBA00023180"/>
    </source>
</evidence>
<evidence type="ECO:0000313" key="9">
    <source>
        <dbReference type="EMBL" id="KAK0726795.1"/>
    </source>
</evidence>
<comment type="caution">
    <text evidence="9">The sequence shown here is derived from an EMBL/GenBank/DDBJ whole genome shotgun (WGS) entry which is preliminary data.</text>
</comment>
<accession>A0AA40B378</accession>
<keyword evidence="5 7" id="KW-0472">Membrane</keyword>
<reference evidence="9" key="1">
    <citation type="submission" date="2023-06" db="EMBL/GenBank/DDBJ databases">
        <title>Genome-scale phylogeny and comparative genomics of the fungal order Sordariales.</title>
        <authorList>
            <consortium name="Lawrence Berkeley National Laboratory"/>
            <person name="Hensen N."/>
            <person name="Bonometti L."/>
            <person name="Westerberg I."/>
            <person name="Brannstrom I.O."/>
            <person name="Guillou S."/>
            <person name="Cros-Aarteil S."/>
            <person name="Calhoun S."/>
            <person name="Haridas S."/>
            <person name="Kuo A."/>
            <person name="Mondo S."/>
            <person name="Pangilinan J."/>
            <person name="Riley R."/>
            <person name="LaButti K."/>
            <person name="Andreopoulos B."/>
            <person name="Lipzen A."/>
            <person name="Chen C."/>
            <person name="Yanf M."/>
            <person name="Daum C."/>
            <person name="Ng V."/>
            <person name="Clum A."/>
            <person name="Steindorff A."/>
            <person name="Ohm R."/>
            <person name="Martin F."/>
            <person name="Silar P."/>
            <person name="Natvig D."/>
            <person name="Lalanne C."/>
            <person name="Gautier V."/>
            <person name="Ament-velasquez S.L."/>
            <person name="Kruys A."/>
            <person name="Hutchinson M.I."/>
            <person name="Powell A.J."/>
            <person name="Barry K."/>
            <person name="Miller A.N."/>
            <person name="Grigoriev I.V."/>
            <person name="Debuchy R."/>
            <person name="Gladieux P."/>
            <person name="Thoren M.H."/>
            <person name="Johannesson H."/>
        </authorList>
    </citation>
    <scope>NUCLEOTIDE SEQUENCE</scope>
    <source>
        <strain evidence="9">SMH2392-1A</strain>
    </source>
</reference>
<dbReference type="InterPro" id="IPR051836">
    <property type="entry name" value="Kremen_rcpt"/>
</dbReference>
<dbReference type="SMART" id="SM00321">
    <property type="entry name" value="WSC"/>
    <property type="match status" value="1"/>
</dbReference>
<evidence type="ECO:0000256" key="2">
    <source>
        <dbReference type="ARBA" id="ARBA00022692"/>
    </source>
</evidence>
<evidence type="ECO:0000256" key="4">
    <source>
        <dbReference type="ARBA" id="ARBA00022989"/>
    </source>
</evidence>
<gene>
    <name evidence="9" type="ORF">B0T26DRAFT_747194</name>
</gene>
<keyword evidence="10" id="KW-1185">Reference proteome</keyword>
<evidence type="ECO:0000256" key="1">
    <source>
        <dbReference type="ARBA" id="ARBA00004167"/>
    </source>
</evidence>
<dbReference type="AlphaFoldDB" id="A0AA40B378"/>
<evidence type="ECO:0000256" key="7">
    <source>
        <dbReference type="SAM" id="Phobius"/>
    </source>
</evidence>
<dbReference type="Pfam" id="PF01822">
    <property type="entry name" value="WSC"/>
    <property type="match status" value="1"/>
</dbReference>
<keyword evidence="2 7" id="KW-0812">Transmembrane</keyword>
<protein>
    <submittedName>
        <fullName evidence="9">WSC domain-containing protein</fullName>
    </submittedName>
</protein>
<feature type="transmembrane region" description="Helical" evidence="7">
    <location>
        <begin position="196"/>
        <end position="219"/>
    </location>
</feature>
<name>A0AA40B378_9PEZI</name>
<dbReference type="InterPro" id="IPR002889">
    <property type="entry name" value="WSC_carb-bd"/>
</dbReference>
<keyword evidence="4 7" id="KW-1133">Transmembrane helix</keyword>
<dbReference type="GO" id="GO:0005886">
    <property type="term" value="C:plasma membrane"/>
    <property type="evidence" value="ECO:0007669"/>
    <property type="project" value="TreeGrafter"/>
</dbReference>
<dbReference type="PANTHER" id="PTHR24269:SF16">
    <property type="entry name" value="PROTEIN SLG1"/>
    <property type="match status" value="1"/>
</dbReference>
<comment type="subcellular location">
    <subcellularLocation>
        <location evidence="1">Membrane</location>
        <topology evidence="1">Single-pass membrane protein</topology>
    </subcellularLocation>
</comment>
<proteinExistence type="predicted"/>
<evidence type="ECO:0000313" key="10">
    <source>
        <dbReference type="Proteomes" id="UP001172101"/>
    </source>
</evidence>
<dbReference type="PROSITE" id="PS51212">
    <property type="entry name" value="WSC"/>
    <property type="match status" value="1"/>
</dbReference>
<dbReference type="RefSeq" id="XP_060299651.1">
    <property type="nucleotide sequence ID" value="XM_060444814.1"/>
</dbReference>
<dbReference type="Proteomes" id="UP001172101">
    <property type="component" value="Unassembled WGS sequence"/>
</dbReference>
<dbReference type="PANTHER" id="PTHR24269">
    <property type="entry name" value="KREMEN PROTEIN"/>
    <property type="match status" value="1"/>
</dbReference>
<sequence length="252" mass="24653">MQPTTAPQATASHRLAVRAATTASVDGYSAVGCYSDLGGVITTRVLSAAFTGAAGQPSVCLTYCAPKGYSMFGLENGAECYCGNTLNAGATRAPDVSCSQECSGSSDAICGALGMLLLYTSTGTSSTTSSTVVSSSSSLVSSSSSLVSSSSSLVSSSSSLASATTGPASSTGISTAPAAGDGPGYAGLGPGASVGLAIGCVALGVVLSAAGFAVLSFVLRRRAAPPLHSQVPGELTTYYIERGPLTVMPARN</sequence>
<dbReference type="EMBL" id="JAUIRO010000002">
    <property type="protein sequence ID" value="KAK0726795.1"/>
    <property type="molecule type" value="Genomic_DNA"/>
</dbReference>
<keyword evidence="6" id="KW-0325">Glycoprotein</keyword>
<evidence type="ECO:0000259" key="8">
    <source>
        <dbReference type="PROSITE" id="PS51212"/>
    </source>
</evidence>
<evidence type="ECO:0000256" key="5">
    <source>
        <dbReference type="ARBA" id="ARBA00023136"/>
    </source>
</evidence>
<dbReference type="GeneID" id="85328084"/>
<organism evidence="9 10">
    <name type="scientific">Lasiosphaeria miniovina</name>
    <dbReference type="NCBI Taxonomy" id="1954250"/>
    <lineage>
        <taxon>Eukaryota</taxon>
        <taxon>Fungi</taxon>
        <taxon>Dikarya</taxon>
        <taxon>Ascomycota</taxon>
        <taxon>Pezizomycotina</taxon>
        <taxon>Sordariomycetes</taxon>
        <taxon>Sordariomycetidae</taxon>
        <taxon>Sordariales</taxon>
        <taxon>Lasiosphaeriaceae</taxon>
        <taxon>Lasiosphaeria</taxon>
    </lineage>
</organism>